<gene>
    <name evidence="2" type="ORF">Q9S71_02485</name>
</gene>
<feature type="region of interest" description="Disordered" evidence="1">
    <location>
        <begin position="52"/>
        <end position="94"/>
    </location>
</feature>
<comment type="caution">
    <text evidence="2">The sequence shown here is derived from an EMBL/GenBank/DDBJ whole genome shotgun (WGS) entry which is preliminary data.</text>
</comment>
<feature type="compositionally biased region" description="Basic and acidic residues" evidence="1">
    <location>
        <begin position="75"/>
        <end position="91"/>
    </location>
</feature>
<dbReference type="Proteomes" id="UP001251849">
    <property type="component" value="Unassembled WGS sequence"/>
</dbReference>
<name>A0ABU3G895_9MICO</name>
<evidence type="ECO:0000313" key="2">
    <source>
        <dbReference type="EMBL" id="MDT3315681.1"/>
    </source>
</evidence>
<organism evidence="2 3">
    <name type="scientific">Microbacterium gawkjiense</name>
    <dbReference type="NCBI Taxonomy" id="3067309"/>
    <lineage>
        <taxon>Bacteria</taxon>
        <taxon>Bacillati</taxon>
        <taxon>Actinomycetota</taxon>
        <taxon>Actinomycetes</taxon>
        <taxon>Micrococcales</taxon>
        <taxon>Microbacteriaceae</taxon>
        <taxon>Microbacterium</taxon>
    </lineage>
</organism>
<evidence type="ECO:0000256" key="1">
    <source>
        <dbReference type="SAM" id="MobiDB-lite"/>
    </source>
</evidence>
<dbReference type="RefSeq" id="WP_311860304.1">
    <property type="nucleotide sequence ID" value="NZ_JAUZVV010000001.1"/>
</dbReference>
<dbReference type="EMBL" id="JAUZVV010000001">
    <property type="protein sequence ID" value="MDT3315681.1"/>
    <property type="molecule type" value="Genomic_DNA"/>
</dbReference>
<protein>
    <recommendedName>
        <fullName evidence="4">Tox-REase-7 domain-containing protein</fullName>
    </recommendedName>
</protein>
<keyword evidence="3" id="KW-1185">Reference proteome</keyword>
<reference evidence="2 3" key="1">
    <citation type="submission" date="2023-08" db="EMBL/GenBank/DDBJ databases">
        <title>Microbacterium aquilitoris sp. nov. and Microbacterium gwkjibeachense sp. nov., isolated from beach.</title>
        <authorList>
            <person name="Lee S.D."/>
            <person name="Yang H."/>
            <person name="Kim I."/>
        </authorList>
    </citation>
    <scope>NUCLEOTIDE SEQUENCE [LARGE SCALE GENOMIC DNA]</scope>
    <source>
        <strain evidence="2 3">KSW4-11</strain>
    </source>
</reference>
<proteinExistence type="predicted"/>
<evidence type="ECO:0000313" key="3">
    <source>
        <dbReference type="Proteomes" id="UP001251849"/>
    </source>
</evidence>
<sequence length="205" mass="22176">MSAVGRAVKDSLDALRRGADDLHVRLDTGVTRKIDTHLTRTNSDVEVLDGNTVDLDAPTVPPTNRFDGDGSGSGGERRRGVDRGDGRDDYGHFVGSGNRPWVDKEGQGLDIIERRYGAPVFRDQVNAGIPGHNRSGTDVPQVRRFDGLFRNADGTWTGVEIKSGSATRNPAQQGFDDAISGDNPAYAVLNGERIRIVDVILQEVP</sequence>
<accession>A0ABU3G895</accession>
<evidence type="ECO:0008006" key="4">
    <source>
        <dbReference type="Google" id="ProtNLM"/>
    </source>
</evidence>